<accession>A0A9P6M8Q9</accession>
<feature type="domain" description="NACHT" evidence="3">
    <location>
        <begin position="672"/>
        <end position="826"/>
    </location>
</feature>
<dbReference type="Gene3D" id="2.160.20.80">
    <property type="entry name" value="E3 ubiquitin-protein ligase SopA"/>
    <property type="match status" value="1"/>
</dbReference>
<proteinExistence type="predicted"/>
<organism evidence="5 6">
    <name type="scientific">Modicella reniformis</name>
    <dbReference type="NCBI Taxonomy" id="1440133"/>
    <lineage>
        <taxon>Eukaryota</taxon>
        <taxon>Fungi</taxon>
        <taxon>Fungi incertae sedis</taxon>
        <taxon>Mucoromycota</taxon>
        <taxon>Mortierellomycotina</taxon>
        <taxon>Mortierellomycetes</taxon>
        <taxon>Mortierellales</taxon>
        <taxon>Mortierellaceae</taxon>
        <taxon>Modicella</taxon>
    </lineage>
</organism>
<dbReference type="InterPro" id="IPR056251">
    <property type="entry name" value="Arm_rpt_dom"/>
</dbReference>
<evidence type="ECO:0000313" key="5">
    <source>
        <dbReference type="EMBL" id="KAF9980585.1"/>
    </source>
</evidence>
<dbReference type="InterPro" id="IPR027417">
    <property type="entry name" value="P-loop_NTPase"/>
</dbReference>
<keyword evidence="1" id="KW-0853">WD repeat</keyword>
<feature type="region of interest" description="Disordered" evidence="2">
    <location>
        <begin position="1020"/>
        <end position="1051"/>
    </location>
</feature>
<dbReference type="AlphaFoldDB" id="A0A9P6M8Q9"/>
<feature type="compositionally biased region" description="Polar residues" evidence="2">
    <location>
        <begin position="1024"/>
        <end position="1033"/>
    </location>
</feature>
<feature type="non-terminal residue" evidence="5">
    <location>
        <position position="1223"/>
    </location>
</feature>
<evidence type="ECO:0000313" key="6">
    <source>
        <dbReference type="Proteomes" id="UP000749646"/>
    </source>
</evidence>
<name>A0A9P6M8Q9_9FUNG</name>
<dbReference type="SUPFAM" id="SSF141571">
    <property type="entry name" value="Pentapeptide repeat-like"/>
    <property type="match status" value="1"/>
</dbReference>
<dbReference type="OrthoDB" id="2383519at2759"/>
<evidence type="ECO:0000259" key="3">
    <source>
        <dbReference type="Pfam" id="PF05729"/>
    </source>
</evidence>
<dbReference type="Pfam" id="PF05729">
    <property type="entry name" value="NACHT"/>
    <property type="match status" value="1"/>
</dbReference>
<reference evidence="5" key="1">
    <citation type="journal article" date="2020" name="Fungal Divers.">
        <title>Resolving the Mortierellaceae phylogeny through synthesis of multi-gene phylogenetics and phylogenomics.</title>
        <authorList>
            <person name="Vandepol N."/>
            <person name="Liber J."/>
            <person name="Desiro A."/>
            <person name="Na H."/>
            <person name="Kennedy M."/>
            <person name="Barry K."/>
            <person name="Grigoriev I.V."/>
            <person name="Miller A.N."/>
            <person name="O'Donnell K."/>
            <person name="Stajich J.E."/>
            <person name="Bonito G."/>
        </authorList>
    </citation>
    <scope>NUCLEOTIDE SEQUENCE</scope>
    <source>
        <strain evidence="5">MES-2147</strain>
    </source>
</reference>
<dbReference type="PROSITE" id="PS50082">
    <property type="entry name" value="WD_REPEATS_2"/>
    <property type="match status" value="1"/>
</dbReference>
<dbReference type="Gene3D" id="3.40.50.300">
    <property type="entry name" value="P-loop containing nucleotide triphosphate hydrolases"/>
    <property type="match status" value="1"/>
</dbReference>
<dbReference type="Pfam" id="PF23948">
    <property type="entry name" value="ARM_5"/>
    <property type="match status" value="1"/>
</dbReference>
<dbReference type="PROSITE" id="PS50294">
    <property type="entry name" value="WD_REPEATS_REGION"/>
    <property type="match status" value="1"/>
</dbReference>
<dbReference type="Pfam" id="PF00805">
    <property type="entry name" value="Pentapeptide"/>
    <property type="match status" value="1"/>
</dbReference>
<comment type="caution">
    <text evidence="5">The sequence shown here is derived from an EMBL/GenBank/DDBJ whole genome shotgun (WGS) entry which is preliminary data.</text>
</comment>
<dbReference type="InterPro" id="IPR001680">
    <property type="entry name" value="WD40_rpt"/>
</dbReference>
<feature type="repeat" description="WD" evidence="1">
    <location>
        <begin position="1191"/>
        <end position="1223"/>
    </location>
</feature>
<protein>
    <submittedName>
        <fullName evidence="5">WD_REPEATS_REGION domain-containing protein</fullName>
    </submittedName>
</protein>
<dbReference type="InterPro" id="IPR001646">
    <property type="entry name" value="5peptide_repeat"/>
</dbReference>
<dbReference type="InterPro" id="IPR007111">
    <property type="entry name" value="NACHT_NTPase"/>
</dbReference>
<dbReference type="Proteomes" id="UP000749646">
    <property type="component" value="Unassembled WGS sequence"/>
</dbReference>
<dbReference type="SUPFAM" id="SSF52540">
    <property type="entry name" value="P-loop containing nucleoside triphosphate hydrolases"/>
    <property type="match status" value="1"/>
</dbReference>
<evidence type="ECO:0000256" key="1">
    <source>
        <dbReference type="PROSITE-ProRule" id="PRU00221"/>
    </source>
</evidence>
<keyword evidence="6" id="KW-1185">Reference proteome</keyword>
<dbReference type="EMBL" id="JAAAHW010003821">
    <property type="protein sequence ID" value="KAF9980585.1"/>
    <property type="molecule type" value="Genomic_DNA"/>
</dbReference>
<evidence type="ECO:0000259" key="4">
    <source>
        <dbReference type="Pfam" id="PF23948"/>
    </source>
</evidence>
<evidence type="ECO:0000256" key="2">
    <source>
        <dbReference type="SAM" id="MobiDB-lite"/>
    </source>
</evidence>
<gene>
    <name evidence="5" type="primary">WDR31</name>
    <name evidence="5" type="ORF">BGZ65_004918</name>
</gene>
<feature type="domain" description="Arm-like repeat" evidence="4">
    <location>
        <begin position="188"/>
        <end position="549"/>
    </location>
</feature>
<sequence length="1223" mass="139951">MSYNTVSSARCGISPQKTLELANFHLNNARRVNDPELALALCDDAEAALFRIKNFGERALRDGVATAYFEHGKLLDNMGQVDKAEISFKKAEKFRNAHSSKYDGQTSSDSLGQDRSDRDIATIPPHVFTENIRRPAIPFKLPDPDERIKDTQQLAYCVSLLSLTKSVDDTKELVVPVDTMEPVICRWLQVINGDPCEKERLETLVKEVVMAFWKEDPKDDKVITEMVYLSPVLEKDDFRKLLEEVFLLIKKFDSQEVYRLEGLARLIQNAPQGHLEAGDLLKIWEILKVNLCATKQPQPENAYQLMLAVLRVLDAMADIRVKNVDRGVLQLGFDPHLKELEKSSNPFLVYQAAYAYQALQYVLDPDNLKLWKPDLQSTEQVNWVLSGSTNSARNWEVNDFIGELGNIQEGIATGVLEDFLFQHVKDTHNGTTPLAKSGQDFLGSIKVGLSFDRKRMWYPTLRGADVLIRNDQFAKFRKLVCEAPCRRDPAFQWGICLSLGNLAADPMMDADNRRSAVAFLGEIYRNDAAWGPHTSVKQWILDILMQLSSMSDSVIQANAKYTTAAEALLDELEGNGDAKKQDLYRQCLKAGHIPHPLNFVLPAVATPSLLDRVQAKPNVEGTLRQLRDRRLEERDKVVYISPKAKPSLQSCDSEAFPLMEKVEEFLGSERKVLLLLGDSSMGKSTFNRKLEYDLWKKCRKKTGTIPLYINLPAIDKPEHDLITKHLRRMEFTEPQIQELKERQFVLICDGYDESRQRLNLYKTNRLNRQGEWKAQMVISCRTEYLTDDYRDRFQPECHGPGPDLFQEAVIVPFSEDEIQNYIKEYVRVYQPPWQTDDYMEALKHIPNLKDLVKTPFLLSLTLDVLLRIVDPKRPVLTTQLTRLALYDQFLEQWLKRERKRLGAEDMSPQAKATFESLSDEVFVLNGIDYLKKLAVAIYKNQDGRPVVEYSRFKDERTWKEEFFNRDEEKQILRKACPMIQSGNQLWLIHRSLLEYCLTLAVFDPQEFQGWNEKMVPESALNRRGSASSDSSVDIQDGLTGARPPVRGPKPGDTASPLFWRNFLSELSLMQFLEERAQQEPAFEKQLLTFIEHSKTNKEWRMAATNAITILVRAGVQFNGAKLRGIRIPGADLSYGVFDSAQLQEADLRNVKLEGTWLRQADLSGARMKNVCFGDSGTRKTSKTSDWRRIWTLSGQRSIETIAYSPKGDQVASDSQHYMVRLWD</sequence>